<keyword evidence="7" id="KW-0805">Transcription regulation</keyword>
<dbReference type="CDD" id="cd00156">
    <property type="entry name" value="REC"/>
    <property type="match status" value="1"/>
</dbReference>
<sequence length="454" mass="50322">MTLRANPATEAHDDYGENLALAAVLIIDDEPGMRNFLVKTLGPRCRHVEQARSCAEAGDILDQQHFDVLILDNIMPDKTGLDWLEDQRRVGLFSDTILITAYADLDTAIKALRAGVTDFVLKPFRANQILNAVARALDRKYLARENYLLRHELSESGQTARGRLLGNSAPIQAVREMLVKLAPMPTSVLFTGASGTGKEIAARTLHGLSDRADKPFVAVNCAAISEERIAEELFGVVEDGRPRKDGLLLHADGGTLLLDEVAQLPDHVQAAFLRVLEDKRIRPLGSEREIPLNLRFLFATNADLQEAVREGRFRADLYHRINIVNIEMPRLKERSEDIVALASLFMSDFSRALGMPALELNEAVLLKLSRYDWPGNVRELRNLIERSVILGEFPPEFAGSGRVTGTQAIETLELVEQRHIMAVLDACGGNRAEAARRLGVARKTVDRKCAAWGI</sequence>
<dbReference type="Proteomes" id="UP000199582">
    <property type="component" value="Unassembled WGS sequence"/>
</dbReference>
<evidence type="ECO:0000256" key="2">
    <source>
        <dbReference type="ARBA" id="ARBA00011135"/>
    </source>
</evidence>
<keyword evidence="10" id="KW-0804">Transcription</keyword>
<feature type="modified residue" description="4-aspartylphosphate" evidence="11">
    <location>
        <position position="72"/>
    </location>
</feature>
<dbReference type="Gene3D" id="3.40.50.300">
    <property type="entry name" value="P-loop containing nucleotide triphosphate hydrolases"/>
    <property type="match status" value="1"/>
</dbReference>
<dbReference type="InterPro" id="IPR009057">
    <property type="entry name" value="Homeodomain-like_sf"/>
</dbReference>
<comment type="subunit">
    <text evidence="2">Interacts with sigma-54.</text>
</comment>
<dbReference type="GO" id="GO:0043565">
    <property type="term" value="F:sequence-specific DNA binding"/>
    <property type="evidence" value="ECO:0007669"/>
    <property type="project" value="InterPro"/>
</dbReference>
<evidence type="ECO:0000256" key="1">
    <source>
        <dbReference type="ARBA" id="ARBA00002167"/>
    </source>
</evidence>
<dbReference type="InterPro" id="IPR002197">
    <property type="entry name" value="HTH_Fis"/>
</dbReference>
<organism evidence="14 15">
    <name type="scientific">Roseovarius azorensis</name>
    <dbReference type="NCBI Taxonomy" id="1287727"/>
    <lineage>
        <taxon>Bacteria</taxon>
        <taxon>Pseudomonadati</taxon>
        <taxon>Pseudomonadota</taxon>
        <taxon>Alphaproteobacteria</taxon>
        <taxon>Rhodobacterales</taxon>
        <taxon>Roseobacteraceae</taxon>
        <taxon>Roseovarius</taxon>
    </lineage>
</organism>
<evidence type="ECO:0000256" key="4">
    <source>
        <dbReference type="ARBA" id="ARBA00022741"/>
    </source>
</evidence>
<evidence type="ECO:0000256" key="10">
    <source>
        <dbReference type="ARBA" id="ARBA00023163"/>
    </source>
</evidence>
<dbReference type="PANTHER" id="PTHR32071:SF91">
    <property type="entry name" value="TUNGSTATE-RESPONSIVE TWO COMPONENT SIGMA54-DEPENDENT SIGNAL TRANSDUCTION SYSTEM RESPONSE REGULATOR FIS FAMILY"/>
    <property type="match status" value="1"/>
</dbReference>
<dbReference type="InterPro" id="IPR011006">
    <property type="entry name" value="CheY-like_superfamily"/>
</dbReference>
<dbReference type="FunFam" id="3.40.50.300:FF:000006">
    <property type="entry name" value="DNA-binding transcriptional regulator NtrC"/>
    <property type="match status" value="1"/>
</dbReference>
<dbReference type="InterPro" id="IPR002078">
    <property type="entry name" value="Sigma_54_int"/>
</dbReference>
<dbReference type="InterPro" id="IPR027417">
    <property type="entry name" value="P-loop_NTPase"/>
</dbReference>
<dbReference type="GO" id="GO:0005524">
    <property type="term" value="F:ATP binding"/>
    <property type="evidence" value="ECO:0007669"/>
    <property type="project" value="UniProtKB-KW"/>
</dbReference>
<evidence type="ECO:0000259" key="13">
    <source>
        <dbReference type="PROSITE" id="PS50110"/>
    </source>
</evidence>
<dbReference type="SUPFAM" id="SSF52172">
    <property type="entry name" value="CheY-like"/>
    <property type="match status" value="1"/>
</dbReference>
<evidence type="ECO:0000256" key="8">
    <source>
        <dbReference type="ARBA" id="ARBA00023125"/>
    </source>
</evidence>
<dbReference type="PANTHER" id="PTHR32071">
    <property type="entry name" value="TRANSCRIPTIONAL REGULATORY PROTEIN"/>
    <property type="match status" value="1"/>
</dbReference>
<dbReference type="SUPFAM" id="SSF52540">
    <property type="entry name" value="P-loop containing nucleoside triphosphate hydrolases"/>
    <property type="match status" value="1"/>
</dbReference>
<dbReference type="PROSITE" id="PS50045">
    <property type="entry name" value="SIGMA54_INTERACT_4"/>
    <property type="match status" value="1"/>
</dbReference>
<dbReference type="Pfam" id="PF25601">
    <property type="entry name" value="AAA_lid_14"/>
    <property type="match status" value="1"/>
</dbReference>
<feature type="domain" description="Response regulatory" evidence="13">
    <location>
        <begin position="23"/>
        <end position="137"/>
    </location>
</feature>
<dbReference type="InterPro" id="IPR003593">
    <property type="entry name" value="AAA+_ATPase"/>
</dbReference>
<dbReference type="EMBL" id="FOAG01000001">
    <property type="protein sequence ID" value="SEK43429.1"/>
    <property type="molecule type" value="Genomic_DNA"/>
</dbReference>
<dbReference type="PROSITE" id="PS50110">
    <property type="entry name" value="RESPONSE_REGULATORY"/>
    <property type="match status" value="1"/>
</dbReference>
<dbReference type="OrthoDB" id="9805953at2"/>
<dbReference type="Gene3D" id="1.10.10.60">
    <property type="entry name" value="Homeodomain-like"/>
    <property type="match status" value="1"/>
</dbReference>
<dbReference type="Pfam" id="PF00158">
    <property type="entry name" value="Sigma54_activat"/>
    <property type="match status" value="1"/>
</dbReference>
<feature type="domain" description="Sigma-54 factor interaction" evidence="12">
    <location>
        <begin position="164"/>
        <end position="389"/>
    </location>
</feature>
<dbReference type="InterPro" id="IPR058031">
    <property type="entry name" value="AAA_lid_NorR"/>
</dbReference>
<name>A0A1H7GZE5_9RHOB</name>
<keyword evidence="6" id="KW-0902">Two-component regulatory system</keyword>
<dbReference type="AlphaFoldDB" id="A0A1H7GZE5"/>
<dbReference type="Gene3D" id="3.40.50.2300">
    <property type="match status" value="1"/>
</dbReference>
<evidence type="ECO:0000313" key="15">
    <source>
        <dbReference type="Proteomes" id="UP000199582"/>
    </source>
</evidence>
<dbReference type="SUPFAM" id="SSF46689">
    <property type="entry name" value="Homeodomain-like"/>
    <property type="match status" value="1"/>
</dbReference>
<keyword evidence="11" id="KW-0597">Phosphoprotein</keyword>
<dbReference type="RefSeq" id="WP_093031233.1">
    <property type="nucleotide sequence ID" value="NZ_FOAG01000001.1"/>
</dbReference>
<dbReference type="PROSITE" id="PS00688">
    <property type="entry name" value="SIGMA54_INTERACT_3"/>
    <property type="match status" value="1"/>
</dbReference>
<evidence type="ECO:0000256" key="7">
    <source>
        <dbReference type="ARBA" id="ARBA00023015"/>
    </source>
</evidence>
<evidence type="ECO:0000256" key="11">
    <source>
        <dbReference type="PROSITE-ProRule" id="PRU00169"/>
    </source>
</evidence>
<dbReference type="Pfam" id="PF02954">
    <property type="entry name" value="HTH_8"/>
    <property type="match status" value="1"/>
</dbReference>
<dbReference type="PROSITE" id="PS00676">
    <property type="entry name" value="SIGMA54_INTERACT_2"/>
    <property type="match status" value="1"/>
</dbReference>
<keyword evidence="4" id="KW-0547">Nucleotide-binding</keyword>
<reference evidence="14 15" key="1">
    <citation type="submission" date="2016-10" db="EMBL/GenBank/DDBJ databases">
        <authorList>
            <person name="de Groot N.N."/>
        </authorList>
    </citation>
    <scope>NUCLEOTIDE SEQUENCE [LARGE SCALE GENOMIC DNA]</scope>
    <source>
        <strain evidence="14 15">DSM 100674</strain>
    </source>
</reference>
<comment type="function">
    <text evidence="1">Required for activation of most nif operons, which are directly involved in nitrogen fixation.</text>
</comment>
<evidence type="ECO:0000313" key="14">
    <source>
        <dbReference type="EMBL" id="SEK43429.1"/>
    </source>
</evidence>
<dbReference type="STRING" id="1287727.SAMN05443999_101422"/>
<dbReference type="GO" id="GO:0006355">
    <property type="term" value="P:regulation of DNA-templated transcription"/>
    <property type="evidence" value="ECO:0007669"/>
    <property type="project" value="InterPro"/>
</dbReference>
<proteinExistence type="predicted"/>
<keyword evidence="5" id="KW-0067">ATP-binding</keyword>
<dbReference type="SMART" id="SM00382">
    <property type="entry name" value="AAA"/>
    <property type="match status" value="1"/>
</dbReference>
<dbReference type="InterPro" id="IPR001789">
    <property type="entry name" value="Sig_transdc_resp-reg_receiver"/>
</dbReference>
<dbReference type="GO" id="GO:0000160">
    <property type="term" value="P:phosphorelay signal transduction system"/>
    <property type="evidence" value="ECO:0007669"/>
    <property type="project" value="UniProtKB-KW"/>
</dbReference>
<dbReference type="PRINTS" id="PR01590">
    <property type="entry name" value="HTHFIS"/>
</dbReference>
<dbReference type="Gene3D" id="1.10.8.60">
    <property type="match status" value="1"/>
</dbReference>
<dbReference type="InterPro" id="IPR025943">
    <property type="entry name" value="Sigma_54_int_dom_ATP-bd_2"/>
</dbReference>
<dbReference type="Pfam" id="PF00072">
    <property type="entry name" value="Response_reg"/>
    <property type="match status" value="1"/>
</dbReference>
<evidence type="ECO:0000256" key="3">
    <source>
        <dbReference type="ARBA" id="ARBA00015308"/>
    </source>
</evidence>
<evidence type="ECO:0000256" key="5">
    <source>
        <dbReference type="ARBA" id="ARBA00022840"/>
    </source>
</evidence>
<evidence type="ECO:0000256" key="6">
    <source>
        <dbReference type="ARBA" id="ARBA00023012"/>
    </source>
</evidence>
<accession>A0A1H7GZE5</accession>
<keyword evidence="8 14" id="KW-0238">DNA-binding</keyword>
<gene>
    <name evidence="14" type="ORF">SAMN05443999_101422</name>
</gene>
<protein>
    <recommendedName>
        <fullName evidence="3">Nif-specific regulatory protein</fullName>
    </recommendedName>
</protein>
<dbReference type="CDD" id="cd00009">
    <property type="entry name" value="AAA"/>
    <property type="match status" value="1"/>
</dbReference>
<keyword evidence="15" id="KW-1185">Reference proteome</keyword>
<evidence type="ECO:0000259" key="12">
    <source>
        <dbReference type="PROSITE" id="PS50045"/>
    </source>
</evidence>
<keyword evidence="9" id="KW-0010">Activator</keyword>
<dbReference type="SMART" id="SM00448">
    <property type="entry name" value="REC"/>
    <property type="match status" value="1"/>
</dbReference>
<dbReference type="InterPro" id="IPR025944">
    <property type="entry name" value="Sigma_54_int_dom_CS"/>
</dbReference>
<evidence type="ECO:0000256" key="9">
    <source>
        <dbReference type="ARBA" id="ARBA00023159"/>
    </source>
</evidence>